<gene>
    <name evidence="4" type="ORF">LIER_41912</name>
</gene>
<feature type="repeat" description="PPR" evidence="2">
    <location>
        <begin position="192"/>
        <end position="222"/>
    </location>
</feature>
<dbReference type="EMBL" id="BAABME010027344">
    <property type="protein sequence ID" value="GAA0175425.1"/>
    <property type="molecule type" value="Genomic_DNA"/>
</dbReference>
<accession>A0AAV3RHX1</accession>
<evidence type="ECO:0000256" key="2">
    <source>
        <dbReference type="PROSITE-ProRule" id="PRU00708"/>
    </source>
</evidence>
<feature type="repeat" description="PPR" evidence="2">
    <location>
        <begin position="223"/>
        <end position="257"/>
    </location>
</feature>
<sequence length="757" mass="83920">MKRFRLSPSPTPHIPPSSPSTTREFNAIINHLSSQRDSHKVLKVFISMLKSTPSTPPDAFTYPSILKACATLNLFSLGLSLHQQITVNGYFSDSFTSSSLVSFYSRFGQTCNARKVFDIMPERNIVPWTTIIGCYSRSGDLGCAISLYNEMVFEGVKPSDVTVVALLSGVMDVVQLLCLHACVIKYGFLLSSLSLMNCLISVYGKCGRVDDGRKLFDSMEIKDIVSWNSLIAGYGLDTNVGEMWRAFCRMRVEGVEPDQQTYTSLLPAIAKERCFEFGKIVHGQMLISGLELGVHGETALLGLYLKCGNVDDAYRIFEKARNKDMILWMSMVSGLVKNERADRALEVFSWMLSSGVMPSATILAATLAACAQLNSLRLGSSIYCFVLRHQIHVDAPFQNSLVSMYAKCGKLERSFIIFDMIEEKEVVSWNAIVTGCAQNDQLDTAICLFNEMRIASVKPDSVTVASLLQACASSGAFHQGKTIHTFVIRSCLAPCIIVDTALVDMYCKCGNLEIAMKCFYRMEQHDLISWSTIIAGYGSHGEGEAALKMFSKFLQSGIKPNSVIFLSVLYSCNHNGLIQQGLDLFDSMINVYGIKPEFEHLACMVDLLCRAGRVVDAHSFYRRMFPEPNIDVLGILLDASRTSRNIELVDIVSHEISLLRPEDPGRFVQLAHTYASMANWGGVGEAWMQLRSRGLKKVPGWSFIDLQGQITTFFVGQCSHSRCEDIVSTLKSLSKETRQLVLHCNVGDDGLIMDPGI</sequence>
<evidence type="ECO:0000313" key="5">
    <source>
        <dbReference type="Proteomes" id="UP001454036"/>
    </source>
</evidence>
<dbReference type="GO" id="GO:0003723">
    <property type="term" value="F:RNA binding"/>
    <property type="evidence" value="ECO:0007669"/>
    <property type="project" value="InterPro"/>
</dbReference>
<keyword evidence="5" id="KW-1185">Reference proteome</keyword>
<dbReference type="GO" id="GO:0009451">
    <property type="term" value="P:RNA modification"/>
    <property type="evidence" value="ECO:0007669"/>
    <property type="project" value="InterPro"/>
</dbReference>
<dbReference type="FunFam" id="1.25.40.10:FF:000682">
    <property type="entry name" value="Pentatricopeptide repeat-containing protein At3g16610"/>
    <property type="match status" value="1"/>
</dbReference>
<dbReference type="InterPro" id="IPR046960">
    <property type="entry name" value="PPR_At4g14850-like_plant"/>
</dbReference>
<evidence type="ECO:0008006" key="6">
    <source>
        <dbReference type="Google" id="ProtNLM"/>
    </source>
</evidence>
<proteinExistence type="predicted"/>
<feature type="region of interest" description="Disordered" evidence="3">
    <location>
        <begin position="1"/>
        <end position="20"/>
    </location>
</feature>
<evidence type="ECO:0000256" key="3">
    <source>
        <dbReference type="SAM" id="MobiDB-lite"/>
    </source>
</evidence>
<dbReference type="InterPro" id="IPR002885">
    <property type="entry name" value="PPR_rpt"/>
</dbReference>
<dbReference type="PANTHER" id="PTHR47926">
    <property type="entry name" value="PENTATRICOPEPTIDE REPEAT-CONTAINING PROTEIN"/>
    <property type="match status" value="1"/>
</dbReference>
<feature type="compositionally biased region" description="Pro residues" evidence="3">
    <location>
        <begin position="9"/>
        <end position="18"/>
    </location>
</feature>
<dbReference type="PROSITE" id="PS51375">
    <property type="entry name" value="PPR"/>
    <property type="match status" value="6"/>
</dbReference>
<evidence type="ECO:0000313" key="4">
    <source>
        <dbReference type="EMBL" id="GAA0175425.1"/>
    </source>
</evidence>
<dbReference type="InterPro" id="IPR011990">
    <property type="entry name" value="TPR-like_helical_dom_sf"/>
</dbReference>
<evidence type="ECO:0000256" key="1">
    <source>
        <dbReference type="ARBA" id="ARBA00022737"/>
    </source>
</evidence>
<comment type="caution">
    <text evidence="4">The sequence shown here is derived from an EMBL/GenBank/DDBJ whole genome shotgun (WGS) entry which is preliminary data.</text>
</comment>
<feature type="repeat" description="PPR" evidence="2">
    <location>
        <begin position="324"/>
        <end position="358"/>
    </location>
</feature>
<feature type="repeat" description="PPR" evidence="2">
    <location>
        <begin position="425"/>
        <end position="459"/>
    </location>
</feature>
<dbReference type="Proteomes" id="UP001454036">
    <property type="component" value="Unassembled WGS sequence"/>
</dbReference>
<dbReference type="FunFam" id="1.25.40.10:FF:001093">
    <property type="entry name" value="Pentatricopeptide repeat-containing protein At2g34400"/>
    <property type="match status" value="1"/>
</dbReference>
<name>A0AAV3RHX1_LITER</name>
<dbReference type="NCBIfam" id="TIGR00756">
    <property type="entry name" value="PPR"/>
    <property type="match status" value="5"/>
</dbReference>
<protein>
    <recommendedName>
        <fullName evidence="6">Pentatricopeptide repeat-containing protein</fullName>
    </recommendedName>
</protein>
<dbReference type="AlphaFoldDB" id="A0AAV3RHX1"/>
<dbReference type="PANTHER" id="PTHR47926:SF451">
    <property type="entry name" value="TETRATRICOPEPTIDE-LIKE HELICAL DOMAIN SUPERFAMILY"/>
    <property type="match status" value="1"/>
</dbReference>
<feature type="repeat" description="PPR" evidence="2">
    <location>
        <begin position="526"/>
        <end position="560"/>
    </location>
</feature>
<feature type="repeat" description="PPR" evidence="2">
    <location>
        <begin position="124"/>
        <end position="158"/>
    </location>
</feature>
<dbReference type="Gene3D" id="1.25.40.10">
    <property type="entry name" value="Tetratricopeptide repeat domain"/>
    <property type="match status" value="5"/>
</dbReference>
<dbReference type="Pfam" id="PF13041">
    <property type="entry name" value="PPR_2"/>
    <property type="match status" value="3"/>
</dbReference>
<dbReference type="FunFam" id="1.25.40.10:FF:000344">
    <property type="entry name" value="Pentatricopeptide repeat-containing protein"/>
    <property type="match status" value="1"/>
</dbReference>
<organism evidence="4 5">
    <name type="scientific">Lithospermum erythrorhizon</name>
    <name type="common">Purple gromwell</name>
    <name type="synonym">Lithospermum officinale var. erythrorhizon</name>
    <dbReference type="NCBI Taxonomy" id="34254"/>
    <lineage>
        <taxon>Eukaryota</taxon>
        <taxon>Viridiplantae</taxon>
        <taxon>Streptophyta</taxon>
        <taxon>Embryophyta</taxon>
        <taxon>Tracheophyta</taxon>
        <taxon>Spermatophyta</taxon>
        <taxon>Magnoliopsida</taxon>
        <taxon>eudicotyledons</taxon>
        <taxon>Gunneridae</taxon>
        <taxon>Pentapetalae</taxon>
        <taxon>asterids</taxon>
        <taxon>lamiids</taxon>
        <taxon>Boraginales</taxon>
        <taxon>Boraginaceae</taxon>
        <taxon>Boraginoideae</taxon>
        <taxon>Lithospermeae</taxon>
        <taxon>Lithospermum</taxon>
    </lineage>
</organism>
<dbReference type="Pfam" id="PF01535">
    <property type="entry name" value="PPR"/>
    <property type="match status" value="5"/>
</dbReference>
<keyword evidence="1" id="KW-0677">Repeat</keyword>
<reference evidence="4 5" key="1">
    <citation type="submission" date="2024-01" db="EMBL/GenBank/DDBJ databases">
        <title>The complete chloroplast genome sequence of Lithospermum erythrorhizon: insights into the phylogenetic relationship among Boraginaceae species and the maternal lineages of purple gromwells.</title>
        <authorList>
            <person name="Okada T."/>
            <person name="Watanabe K."/>
        </authorList>
    </citation>
    <scope>NUCLEOTIDE SEQUENCE [LARGE SCALE GENOMIC DNA]</scope>
</reference>